<keyword evidence="1" id="KW-0472">Membrane</keyword>
<gene>
    <name evidence="2" type="ORF">GGX14DRAFT_345745</name>
</gene>
<dbReference type="InterPro" id="IPR013945">
    <property type="entry name" value="Pkr1"/>
</dbReference>
<name>A0AAD7E4U9_9AGAR</name>
<sequence length="95" mass="10752">MPTDIEPDVVQSESATEPAADFFSNILKPGSSLQPQFLLVVDLSFAALLFILLTLAVLTRWNLHIFALMAIELALWASVKWYKSFPFSYYTLMVH</sequence>
<evidence type="ECO:0000313" key="2">
    <source>
        <dbReference type="EMBL" id="KAJ7228870.1"/>
    </source>
</evidence>
<evidence type="ECO:0000256" key="1">
    <source>
        <dbReference type="SAM" id="Phobius"/>
    </source>
</evidence>
<proteinExistence type="predicted"/>
<dbReference type="Proteomes" id="UP001219525">
    <property type="component" value="Unassembled WGS sequence"/>
</dbReference>
<dbReference type="AlphaFoldDB" id="A0AAD7E4U9"/>
<comment type="caution">
    <text evidence="2">The sequence shown here is derived from an EMBL/GenBank/DDBJ whole genome shotgun (WGS) entry which is preliminary data.</text>
</comment>
<keyword evidence="1" id="KW-1133">Transmembrane helix</keyword>
<dbReference type="Pfam" id="PF08636">
    <property type="entry name" value="Pkr1"/>
    <property type="match status" value="1"/>
</dbReference>
<organism evidence="2 3">
    <name type="scientific">Mycena pura</name>
    <dbReference type="NCBI Taxonomy" id="153505"/>
    <lineage>
        <taxon>Eukaryota</taxon>
        <taxon>Fungi</taxon>
        <taxon>Dikarya</taxon>
        <taxon>Basidiomycota</taxon>
        <taxon>Agaricomycotina</taxon>
        <taxon>Agaricomycetes</taxon>
        <taxon>Agaricomycetidae</taxon>
        <taxon>Agaricales</taxon>
        <taxon>Marasmiineae</taxon>
        <taxon>Mycenaceae</taxon>
        <taxon>Mycena</taxon>
    </lineage>
</organism>
<evidence type="ECO:0000313" key="3">
    <source>
        <dbReference type="Proteomes" id="UP001219525"/>
    </source>
</evidence>
<accession>A0AAD7E4U9</accession>
<dbReference type="EMBL" id="JARJCW010000002">
    <property type="protein sequence ID" value="KAJ7228870.1"/>
    <property type="molecule type" value="Genomic_DNA"/>
</dbReference>
<protein>
    <submittedName>
        <fullName evidence="2">Uncharacterized protein</fullName>
    </submittedName>
</protein>
<keyword evidence="1" id="KW-0812">Transmembrane</keyword>
<keyword evidence="3" id="KW-1185">Reference proteome</keyword>
<reference evidence="2" key="1">
    <citation type="submission" date="2023-03" db="EMBL/GenBank/DDBJ databases">
        <title>Massive genome expansion in bonnet fungi (Mycena s.s.) driven by repeated elements and novel gene families across ecological guilds.</title>
        <authorList>
            <consortium name="Lawrence Berkeley National Laboratory"/>
            <person name="Harder C.B."/>
            <person name="Miyauchi S."/>
            <person name="Viragh M."/>
            <person name="Kuo A."/>
            <person name="Thoen E."/>
            <person name="Andreopoulos B."/>
            <person name="Lu D."/>
            <person name="Skrede I."/>
            <person name="Drula E."/>
            <person name="Henrissat B."/>
            <person name="Morin E."/>
            <person name="Kohler A."/>
            <person name="Barry K."/>
            <person name="LaButti K."/>
            <person name="Morin E."/>
            <person name="Salamov A."/>
            <person name="Lipzen A."/>
            <person name="Mereny Z."/>
            <person name="Hegedus B."/>
            <person name="Baldrian P."/>
            <person name="Stursova M."/>
            <person name="Weitz H."/>
            <person name="Taylor A."/>
            <person name="Grigoriev I.V."/>
            <person name="Nagy L.G."/>
            <person name="Martin F."/>
            <person name="Kauserud H."/>
        </authorList>
    </citation>
    <scope>NUCLEOTIDE SEQUENCE</scope>
    <source>
        <strain evidence="2">9144</strain>
    </source>
</reference>
<dbReference type="GO" id="GO:0070072">
    <property type="term" value="P:vacuolar proton-transporting V-type ATPase complex assembly"/>
    <property type="evidence" value="ECO:0007669"/>
    <property type="project" value="InterPro"/>
</dbReference>
<feature type="transmembrane region" description="Helical" evidence="1">
    <location>
        <begin position="37"/>
        <end position="58"/>
    </location>
</feature>